<organism evidence="1 2">
    <name type="scientific">Acropora cervicornis</name>
    <name type="common">Staghorn coral</name>
    <dbReference type="NCBI Taxonomy" id="6130"/>
    <lineage>
        <taxon>Eukaryota</taxon>
        <taxon>Metazoa</taxon>
        <taxon>Cnidaria</taxon>
        <taxon>Anthozoa</taxon>
        <taxon>Hexacorallia</taxon>
        <taxon>Scleractinia</taxon>
        <taxon>Astrocoeniina</taxon>
        <taxon>Acroporidae</taxon>
        <taxon>Acropora</taxon>
    </lineage>
</organism>
<proteinExistence type="predicted"/>
<sequence length="66" mass="7493">MALNIADSGLSYDDLHRLYTTFDKRALVAILFNPPTTSSAKTPRVTRTKRILVAIVKHLEEINHEE</sequence>
<dbReference type="Proteomes" id="UP001249851">
    <property type="component" value="Unassembled WGS sequence"/>
</dbReference>
<gene>
    <name evidence="1" type="ORF">P5673_025666</name>
</gene>
<comment type="caution">
    <text evidence="1">The sequence shown here is derived from an EMBL/GenBank/DDBJ whole genome shotgun (WGS) entry which is preliminary data.</text>
</comment>
<protein>
    <submittedName>
        <fullName evidence="1">Uncharacterized protein</fullName>
    </submittedName>
</protein>
<evidence type="ECO:0000313" key="2">
    <source>
        <dbReference type="Proteomes" id="UP001249851"/>
    </source>
</evidence>
<dbReference type="EMBL" id="JARQWQ010000081">
    <property type="protein sequence ID" value="KAK2552963.1"/>
    <property type="molecule type" value="Genomic_DNA"/>
</dbReference>
<accession>A0AAD9UWX0</accession>
<name>A0AAD9UWX0_ACRCE</name>
<reference evidence="1" key="2">
    <citation type="journal article" date="2023" name="Science">
        <title>Genomic signatures of disease resistance in endangered staghorn corals.</title>
        <authorList>
            <person name="Vollmer S.V."/>
            <person name="Selwyn J.D."/>
            <person name="Despard B.A."/>
            <person name="Roesel C.L."/>
        </authorList>
    </citation>
    <scope>NUCLEOTIDE SEQUENCE</scope>
    <source>
        <strain evidence="1">K2</strain>
    </source>
</reference>
<keyword evidence="2" id="KW-1185">Reference proteome</keyword>
<reference evidence="1" key="1">
    <citation type="journal article" date="2023" name="G3 (Bethesda)">
        <title>Whole genome assembly and annotation of the endangered Caribbean coral Acropora cervicornis.</title>
        <authorList>
            <person name="Selwyn J.D."/>
            <person name="Vollmer S.V."/>
        </authorList>
    </citation>
    <scope>NUCLEOTIDE SEQUENCE</scope>
    <source>
        <strain evidence="1">K2</strain>
    </source>
</reference>
<evidence type="ECO:0000313" key="1">
    <source>
        <dbReference type="EMBL" id="KAK2552963.1"/>
    </source>
</evidence>
<dbReference type="AlphaFoldDB" id="A0AAD9UWX0"/>